<dbReference type="GO" id="GO:0046872">
    <property type="term" value="F:metal ion binding"/>
    <property type="evidence" value="ECO:0007669"/>
    <property type="project" value="InterPro"/>
</dbReference>
<dbReference type="AlphaFoldDB" id="A0A6J6KV96"/>
<feature type="domain" description="Mycothiol-dependent maleylpyruvate isomerase metal-binding" evidence="2">
    <location>
        <begin position="17"/>
        <end position="147"/>
    </location>
</feature>
<dbReference type="EMBL" id="CAFBOT010000039">
    <property type="protein sequence ID" value="CAB4985237.1"/>
    <property type="molecule type" value="Genomic_DNA"/>
</dbReference>
<name>A0A6J6KV96_9ZZZZ</name>
<dbReference type="EMBL" id="CAEZYG010000060">
    <property type="protein sequence ID" value="CAB4709999.1"/>
    <property type="molecule type" value="Genomic_DNA"/>
</dbReference>
<organism evidence="3">
    <name type="scientific">freshwater metagenome</name>
    <dbReference type="NCBI Taxonomy" id="449393"/>
    <lineage>
        <taxon>unclassified sequences</taxon>
        <taxon>metagenomes</taxon>
        <taxon>ecological metagenomes</taxon>
    </lineage>
</organism>
<dbReference type="InterPro" id="IPR034660">
    <property type="entry name" value="DinB/YfiT-like"/>
</dbReference>
<dbReference type="Gene3D" id="1.20.120.450">
    <property type="entry name" value="dinb family like domain"/>
    <property type="match status" value="1"/>
</dbReference>
<proteinExistence type="predicted"/>
<dbReference type="EMBL" id="CAEZZM010000109">
    <property type="protein sequence ID" value="CAB4766468.1"/>
    <property type="molecule type" value="Genomic_DNA"/>
</dbReference>
<dbReference type="InterPro" id="IPR003033">
    <property type="entry name" value="SCP2_sterol-bd_dom"/>
</dbReference>
<evidence type="ECO:0000313" key="6">
    <source>
        <dbReference type="EMBL" id="CAB4985237.1"/>
    </source>
</evidence>
<dbReference type="NCBIfam" id="TIGR03083">
    <property type="entry name" value="maleylpyruvate isomerase family mycothiol-dependent enzyme"/>
    <property type="match status" value="1"/>
</dbReference>
<dbReference type="SUPFAM" id="SSF109854">
    <property type="entry name" value="DinB/YfiT-like putative metalloenzymes"/>
    <property type="match status" value="1"/>
</dbReference>
<gene>
    <name evidence="3" type="ORF">UFOPK2166_00973</name>
    <name evidence="4" type="ORF">UFOPK2657_00472</name>
    <name evidence="5" type="ORF">UFOPK2872_00896</name>
    <name evidence="6" type="ORF">UFOPK4000_00356</name>
</gene>
<dbReference type="Pfam" id="PF11716">
    <property type="entry name" value="MDMPI_N"/>
    <property type="match status" value="1"/>
</dbReference>
<feature type="domain" description="SCP2" evidence="1">
    <location>
        <begin position="186"/>
        <end position="262"/>
    </location>
</feature>
<dbReference type="Gene3D" id="3.30.1050.10">
    <property type="entry name" value="SCP2 sterol-binding domain"/>
    <property type="match status" value="1"/>
</dbReference>
<dbReference type="InterPro" id="IPR036527">
    <property type="entry name" value="SCP2_sterol-bd_dom_sf"/>
</dbReference>
<dbReference type="Pfam" id="PF02036">
    <property type="entry name" value="SCP2"/>
    <property type="match status" value="1"/>
</dbReference>
<evidence type="ECO:0000313" key="4">
    <source>
        <dbReference type="EMBL" id="CAB4709999.1"/>
    </source>
</evidence>
<evidence type="ECO:0000313" key="3">
    <source>
        <dbReference type="EMBL" id="CAB4653730.1"/>
    </source>
</evidence>
<protein>
    <submittedName>
        <fullName evidence="3">Unannotated protein</fullName>
    </submittedName>
</protein>
<sequence>MIPIQQIDTLEATFLSLSNLGRQLSEEQWKLPTDCPGWSVQDNLSHLVGIEVALSGGKPTSHKSPKFDYIKNAIGEHNENEIDVRRSQSGAQVLEEWNSVSSNRITQLRAADDAYFETPMMMPTGPGTLGDFLGIRILDCWVHEQDMRRATGIAGNEGGPAAEHTIDRLTRTLPIVVGKRAATPEGASVVFVITGSVQRNIPITVISGRATIVTAPPAEVLCTVQLDSNAFTALATGRQTADQLANRLQISGDNDLGQRVVTQLNMMI</sequence>
<dbReference type="EMBL" id="CAEZWB010000137">
    <property type="protein sequence ID" value="CAB4653730.1"/>
    <property type="molecule type" value="Genomic_DNA"/>
</dbReference>
<accession>A0A6J6KV96</accession>
<evidence type="ECO:0000259" key="2">
    <source>
        <dbReference type="Pfam" id="PF11716"/>
    </source>
</evidence>
<dbReference type="InterPro" id="IPR017517">
    <property type="entry name" value="Maleyloyr_isom"/>
</dbReference>
<dbReference type="InterPro" id="IPR024344">
    <property type="entry name" value="MDMPI_metal-binding"/>
</dbReference>
<reference evidence="3" key="1">
    <citation type="submission" date="2020-05" db="EMBL/GenBank/DDBJ databases">
        <authorList>
            <person name="Chiriac C."/>
            <person name="Salcher M."/>
            <person name="Ghai R."/>
            <person name="Kavagutti S V."/>
        </authorList>
    </citation>
    <scope>NUCLEOTIDE SEQUENCE</scope>
</reference>
<dbReference type="SUPFAM" id="SSF55718">
    <property type="entry name" value="SCP-like"/>
    <property type="match status" value="1"/>
</dbReference>
<evidence type="ECO:0000313" key="5">
    <source>
        <dbReference type="EMBL" id="CAB4766468.1"/>
    </source>
</evidence>
<evidence type="ECO:0000259" key="1">
    <source>
        <dbReference type="Pfam" id="PF02036"/>
    </source>
</evidence>